<reference evidence="2 3" key="1">
    <citation type="submission" date="2024-01" db="EMBL/GenBank/DDBJ databases">
        <title>The complete chloroplast genome sequence of Lithospermum erythrorhizon: insights into the phylogenetic relationship among Boraginaceae species and the maternal lineages of purple gromwells.</title>
        <authorList>
            <person name="Okada T."/>
            <person name="Watanabe K."/>
        </authorList>
    </citation>
    <scope>NUCLEOTIDE SEQUENCE [LARGE SCALE GENOMIC DNA]</scope>
</reference>
<comment type="caution">
    <text evidence="2">The sequence shown here is derived from an EMBL/GenBank/DDBJ whole genome shotgun (WGS) entry which is preliminary data.</text>
</comment>
<evidence type="ECO:0000313" key="2">
    <source>
        <dbReference type="EMBL" id="GAA0150728.1"/>
    </source>
</evidence>
<dbReference type="Proteomes" id="UP001454036">
    <property type="component" value="Unassembled WGS sequence"/>
</dbReference>
<accession>A0AAV3PHJ9</accession>
<dbReference type="EMBL" id="BAABME010017613">
    <property type="protein sequence ID" value="GAA0150728.1"/>
    <property type="molecule type" value="Genomic_DNA"/>
</dbReference>
<protein>
    <submittedName>
        <fullName evidence="2">Uncharacterized protein</fullName>
    </submittedName>
</protein>
<organism evidence="2 3">
    <name type="scientific">Lithospermum erythrorhizon</name>
    <name type="common">Purple gromwell</name>
    <name type="synonym">Lithospermum officinale var. erythrorhizon</name>
    <dbReference type="NCBI Taxonomy" id="34254"/>
    <lineage>
        <taxon>Eukaryota</taxon>
        <taxon>Viridiplantae</taxon>
        <taxon>Streptophyta</taxon>
        <taxon>Embryophyta</taxon>
        <taxon>Tracheophyta</taxon>
        <taxon>Spermatophyta</taxon>
        <taxon>Magnoliopsida</taxon>
        <taxon>eudicotyledons</taxon>
        <taxon>Gunneridae</taxon>
        <taxon>Pentapetalae</taxon>
        <taxon>asterids</taxon>
        <taxon>lamiids</taxon>
        <taxon>Boraginales</taxon>
        <taxon>Boraginaceae</taxon>
        <taxon>Boraginoideae</taxon>
        <taxon>Lithospermeae</taxon>
        <taxon>Lithospermum</taxon>
    </lineage>
</organism>
<name>A0AAV3PHJ9_LITER</name>
<keyword evidence="3" id="KW-1185">Reference proteome</keyword>
<gene>
    <name evidence="2" type="ORF">LIER_37169</name>
</gene>
<feature type="compositionally biased region" description="Basic and acidic residues" evidence="1">
    <location>
        <begin position="33"/>
        <end position="45"/>
    </location>
</feature>
<evidence type="ECO:0000313" key="3">
    <source>
        <dbReference type="Proteomes" id="UP001454036"/>
    </source>
</evidence>
<evidence type="ECO:0000256" key="1">
    <source>
        <dbReference type="SAM" id="MobiDB-lite"/>
    </source>
</evidence>
<dbReference type="AlphaFoldDB" id="A0AAV3PHJ9"/>
<feature type="region of interest" description="Disordered" evidence="1">
    <location>
        <begin position="33"/>
        <end position="72"/>
    </location>
</feature>
<sequence>MSLNNPAEVSLANALLGDLEAYQVMIREAARRMMQDEEPCHHTTEDSEDEELTPKDSNSYGSIPSMPTRDLQ</sequence>
<proteinExistence type="predicted"/>